<sequence>MLGFSLALALTRREGDARTVRVPLLLLGGSVGLLPLLPDMFGPEGALAFTRLFLTVLGGVALISLALSELEAGRTGRGAASLAALLLLGPLLGQLSPALLALGVLALPLVLLGAPGAEERPHPRLGGGRGEVRVLGVSLLAAALVGLLALALPGGGGPGKTTSPLPPTTAQQRQSVPPPQAQGALPQAARPRPAPLARVSQPVPGPDLVLLGGVLFLLSLAFAMWRMGGRVRAGPLRFQWWEIAALLGLLLTAAFVVALGLAARLGDGGGLLPGAPGGPASSPGGDAAQAQGVPASPTGESWLWWLSLLVFAVFVGLAGVVFWFALRFRPPTEGDEDASPRPPDTPPLPDEAATHRVRAAYRAALTALSRVGLGRAGSETPAEHANRAALALPDLGGPLGLLVAAYAPVRYGGRVTNEDADAAEEAACRIVELAAGARSIQATTEGGTP</sequence>
<accession>A0ABM8AAI3</accession>
<keyword evidence="2" id="KW-0472">Membrane</keyword>
<dbReference type="Proteomes" id="UP001064971">
    <property type="component" value="Chromosome"/>
</dbReference>
<evidence type="ECO:0000256" key="1">
    <source>
        <dbReference type="SAM" id="MobiDB-lite"/>
    </source>
</evidence>
<organism evidence="4 5">
    <name type="scientific">Deinococcus aetherius</name>
    <dbReference type="NCBI Taxonomy" id="200252"/>
    <lineage>
        <taxon>Bacteria</taxon>
        <taxon>Thermotogati</taxon>
        <taxon>Deinococcota</taxon>
        <taxon>Deinococci</taxon>
        <taxon>Deinococcales</taxon>
        <taxon>Deinococcaceae</taxon>
        <taxon>Deinococcus</taxon>
    </lineage>
</organism>
<reference evidence="4" key="1">
    <citation type="submission" date="2022-07" db="EMBL/GenBank/DDBJ databases">
        <title>Complete Genome Sequence of the Radioresistant Bacterium Deinococcus aetherius ST0316, Isolated from the Air Dust collected in Lower Stratosphere above Japan.</title>
        <authorList>
            <person name="Satoh K."/>
            <person name="Hagiwara K."/>
            <person name="Katsumata K."/>
            <person name="Kubo A."/>
            <person name="Yokobori S."/>
            <person name="Yamagishi A."/>
            <person name="Oono Y."/>
            <person name="Narumi I."/>
        </authorList>
    </citation>
    <scope>NUCLEOTIDE SEQUENCE</scope>
    <source>
        <strain evidence="4">ST0316</strain>
    </source>
</reference>
<dbReference type="InterPro" id="IPR025403">
    <property type="entry name" value="TgpA-like_C"/>
</dbReference>
<feature type="transmembrane region" description="Helical" evidence="2">
    <location>
        <begin position="208"/>
        <end position="228"/>
    </location>
</feature>
<evidence type="ECO:0000313" key="4">
    <source>
        <dbReference type="EMBL" id="BDP40771.1"/>
    </source>
</evidence>
<evidence type="ECO:0000256" key="2">
    <source>
        <dbReference type="SAM" id="Phobius"/>
    </source>
</evidence>
<keyword evidence="5" id="KW-1185">Reference proteome</keyword>
<feature type="transmembrane region" description="Helical" evidence="2">
    <location>
        <begin position="240"/>
        <end position="263"/>
    </location>
</feature>
<keyword evidence="2" id="KW-0812">Transmembrane</keyword>
<name>A0ABM8AAI3_9DEIO</name>
<dbReference type="EMBL" id="AP026560">
    <property type="protein sequence ID" value="BDP40771.1"/>
    <property type="molecule type" value="Genomic_DNA"/>
</dbReference>
<proteinExistence type="predicted"/>
<keyword evidence="2" id="KW-1133">Transmembrane helix</keyword>
<feature type="region of interest" description="Disordered" evidence="1">
    <location>
        <begin position="332"/>
        <end position="351"/>
    </location>
</feature>
<dbReference type="RefSeq" id="WP_264776582.1">
    <property type="nucleotide sequence ID" value="NZ_AP026560.1"/>
</dbReference>
<feature type="domain" description="Protein-glutamine gamma-glutamyltransferase-like C-terminal" evidence="3">
    <location>
        <begin position="360"/>
        <end position="426"/>
    </location>
</feature>
<feature type="transmembrane region" description="Helical" evidence="2">
    <location>
        <begin position="79"/>
        <end position="112"/>
    </location>
</feature>
<feature type="compositionally biased region" description="Low complexity" evidence="1">
    <location>
        <begin position="181"/>
        <end position="198"/>
    </location>
</feature>
<dbReference type="Pfam" id="PF13559">
    <property type="entry name" value="DUF4129"/>
    <property type="match status" value="1"/>
</dbReference>
<feature type="compositionally biased region" description="Pro residues" evidence="1">
    <location>
        <begin position="340"/>
        <end position="349"/>
    </location>
</feature>
<protein>
    <recommendedName>
        <fullName evidence="3">Protein-glutamine gamma-glutamyltransferase-like C-terminal domain-containing protein</fullName>
    </recommendedName>
</protein>
<feature type="transmembrane region" description="Helical" evidence="2">
    <location>
        <begin position="49"/>
        <end position="67"/>
    </location>
</feature>
<evidence type="ECO:0000313" key="5">
    <source>
        <dbReference type="Proteomes" id="UP001064971"/>
    </source>
</evidence>
<feature type="transmembrane region" description="Helical" evidence="2">
    <location>
        <begin position="132"/>
        <end position="152"/>
    </location>
</feature>
<feature type="transmembrane region" description="Helical" evidence="2">
    <location>
        <begin position="302"/>
        <end position="326"/>
    </location>
</feature>
<gene>
    <name evidence="4" type="ORF">DAETH_07400</name>
</gene>
<feature type="transmembrane region" description="Helical" evidence="2">
    <location>
        <begin position="20"/>
        <end position="37"/>
    </location>
</feature>
<feature type="region of interest" description="Disordered" evidence="1">
    <location>
        <begin position="157"/>
        <end position="198"/>
    </location>
</feature>
<evidence type="ECO:0000259" key="3">
    <source>
        <dbReference type="Pfam" id="PF13559"/>
    </source>
</evidence>